<dbReference type="Pfam" id="PF13578">
    <property type="entry name" value="Methyltransf_24"/>
    <property type="match status" value="1"/>
</dbReference>
<proteinExistence type="predicted"/>
<evidence type="ECO:0000313" key="2">
    <source>
        <dbReference type="Proteomes" id="UP000236333"/>
    </source>
</evidence>
<dbReference type="Gene3D" id="3.40.50.150">
    <property type="entry name" value="Vaccinia Virus protein VP39"/>
    <property type="match status" value="1"/>
</dbReference>
<evidence type="ECO:0000313" key="1">
    <source>
        <dbReference type="EMBL" id="PNH07295.1"/>
    </source>
</evidence>
<dbReference type="OrthoDB" id="186626at2759"/>
<dbReference type="Proteomes" id="UP000236333">
    <property type="component" value="Unassembled WGS sequence"/>
</dbReference>
<accession>A0A2J8A465</accession>
<sequence>MRFRSDSEPTGTIAFAANTLPALISQHIHDSDISSCRVKAQPWEGYPHTHILPELIEAVFTRQLRRFQKLFVLEVGSFSGGSAIRMARKALELGITSDKFALACADTWLGDTNMITNVYQDGRVSSLIVPLRAPSIVTFKSLERYAVVHGMMRPAVIYLDSAHEPMETLIEISLAWNLLAEDGILFGDDYDWPAVHNDVLNFAYLRNLTVHLYKSQWLLHKREGIATPADRDLTFNSKLEVKTRVHDRVTLAKFNSSAALGEALQ</sequence>
<dbReference type="AlphaFoldDB" id="A0A2J8A465"/>
<comment type="caution">
    <text evidence="1">The sequence shown here is derived from an EMBL/GenBank/DDBJ whole genome shotgun (WGS) entry which is preliminary data.</text>
</comment>
<evidence type="ECO:0008006" key="3">
    <source>
        <dbReference type="Google" id="ProtNLM"/>
    </source>
</evidence>
<dbReference type="InterPro" id="IPR029063">
    <property type="entry name" value="SAM-dependent_MTases_sf"/>
</dbReference>
<dbReference type="PANTHER" id="PTHR37909:SF1">
    <property type="entry name" value="S-ADENOSYL-L-METHIONINE-DEPENDENT METHYLTRANSFERASES SUPERFAMILY PROTEIN"/>
    <property type="match status" value="1"/>
</dbReference>
<organism evidence="1 2">
    <name type="scientific">Tetrabaena socialis</name>
    <dbReference type="NCBI Taxonomy" id="47790"/>
    <lineage>
        <taxon>Eukaryota</taxon>
        <taxon>Viridiplantae</taxon>
        <taxon>Chlorophyta</taxon>
        <taxon>core chlorophytes</taxon>
        <taxon>Chlorophyceae</taxon>
        <taxon>CS clade</taxon>
        <taxon>Chlamydomonadales</taxon>
        <taxon>Tetrabaenaceae</taxon>
        <taxon>Tetrabaena</taxon>
    </lineage>
</organism>
<dbReference type="PANTHER" id="PTHR37909">
    <property type="entry name" value="S-ADENOSYL-L-METHIONINE-DEPENDENT METHYLTRANSFERASES SUPERFAMILY PROTEIN"/>
    <property type="match status" value="1"/>
</dbReference>
<reference evidence="1 2" key="1">
    <citation type="journal article" date="2017" name="Mol. Biol. Evol.">
        <title>The 4-celled Tetrabaena socialis nuclear genome reveals the essential components for genetic control of cell number at the origin of multicellularity in the volvocine lineage.</title>
        <authorList>
            <person name="Featherston J."/>
            <person name="Arakaki Y."/>
            <person name="Hanschen E.R."/>
            <person name="Ferris P.J."/>
            <person name="Michod R.E."/>
            <person name="Olson B.J.S.C."/>
            <person name="Nozaki H."/>
            <person name="Durand P.M."/>
        </authorList>
    </citation>
    <scope>NUCLEOTIDE SEQUENCE [LARGE SCALE GENOMIC DNA]</scope>
    <source>
        <strain evidence="1 2">NIES-571</strain>
    </source>
</reference>
<dbReference type="EMBL" id="PGGS01000187">
    <property type="protein sequence ID" value="PNH07295.1"/>
    <property type="molecule type" value="Genomic_DNA"/>
</dbReference>
<gene>
    <name evidence="1" type="ORF">TSOC_006260</name>
</gene>
<name>A0A2J8A465_9CHLO</name>
<dbReference type="SUPFAM" id="SSF53335">
    <property type="entry name" value="S-adenosyl-L-methionine-dependent methyltransferases"/>
    <property type="match status" value="1"/>
</dbReference>
<protein>
    <recommendedName>
        <fullName evidence="3">Class I SAM-dependent methyltransferase</fullName>
    </recommendedName>
</protein>
<keyword evidence="2" id="KW-1185">Reference proteome</keyword>